<dbReference type="SMART" id="SM00387">
    <property type="entry name" value="HATPase_c"/>
    <property type="match status" value="1"/>
</dbReference>
<keyword evidence="6 11" id="KW-0812">Transmembrane</keyword>
<dbReference type="PRINTS" id="PR00344">
    <property type="entry name" value="BCTRLSENSOR"/>
</dbReference>
<keyword evidence="14" id="KW-1185">Reference proteome</keyword>
<keyword evidence="9" id="KW-0902">Two-component regulatory system</keyword>
<name>A0A5R8QJH1_9FIRM</name>
<evidence type="ECO:0000256" key="2">
    <source>
        <dbReference type="ARBA" id="ARBA00004651"/>
    </source>
</evidence>
<comment type="subcellular location">
    <subcellularLocation>
        <location evidence="2">Cell membrane</location>
        <topology evidence="2">Multi-pass membrane protein</topology>
    </subcellularLocation>
</comment>
<comment type="caution">
    <text evidence="13">The sequence shown here is derived from an EMBL/GenBank/DDBJ whole genome shotgun (WGS) entry which is preliminary data.</text>
</comment>
<dbReference type="InterPro" id="IPR004358">
    <property type="entry name" value="Sig_transdc_His_kin-like_C"/>
</dbReference>
<dbReference type="PANTHER" id="PTHR45453:SF2">
    <property type="entry name" value="HISTIDINE KINASE"/>
    <property type="match status" value="1"/>
</dbReference>
<dbReference type="GO" id="GO:0004721">
    <property type="term" value="F:phosphoprotein phosphatase activity"/>
    <property type="evidence" value="ECO:0007669"/>
    <property type="project" value="TreeGrafter"/>
</dbReference>
<dbReference type="SUPFAM" id="SSF55874">
    <property type="entry name" value="ATPase domain of HSP90 chaperone/DNA topoisomerase II/histidine kinase"/>
    <property type="match status" value="1"/>
</dbReference>
<evidence type="ECO:0000256" key="3">
    <source>
        <dbReference type="ARBA" id="ARBA00012438"/>
    </source>
</evidence>
<dbReference type="RefSeq" id="WP_138190016.1">
    <property type="nucleotide sequence ID" value="NZ_VBWP01000001.1"/>
</dbReference>
<dbReference type="InParanoid" id="A0A5R8QJH1"/>
<keyword evidence="7 13" id="KW-0418">Kinase</keyword>
<dbReference type="Gene3D" id="3.30.565.10">
    <property type="entry name" value="Histidine kinase-like ATPase, C-terminal domain"/>
    <property type="match status" value="1"/>
</dbReference>
<sequence length="336" mass="38136">MTLATYFRSRFLFLIAIVFIIAFTTVYSIISGMTPTFLYLMFVLDFGLISVVVVDFARCIIEARKLQKIADSITETTSLTLPETSDAYSKVYQQIIQNTFAQTAKQTEKLHQKIDHDADYYTTWIHQIKTPITATRLILDTNRNIENERIFLQLEQEVDKIEQYATMALYYSRLNDFHQDYAIAAVDLGEMTKMVTKKLANIFIYKNIRIENNAADLQVYSDKKWLEFIIEQITTNALKYTSKGGTITFATAENDHEITFSISDTGIGISSVDLPRVFQRSFTGSAGRKVQNTSGIGLYMCATLAQKLGHQLTIESAVGVGTTLTIHFNKNSKMFD</sequence>
<dbReference type="Proteomes" id="UP000306912">
    <property type="component" value="Unassembled WGS sequence"/>
</dbReference>
<evidence type="ECO:0000256" key="7">
    <source>
        <dbReference type="ARBA" id="ARBA00022777"/>
    </source>
</evidence>
<evidence type="ECO:0000256" key="11">
    <source>
        <dbReference type="SAM" id="Phobius"/>
    </source>
</evidence>
<evidence type="ECO:0000256" key="6">
    <source>
        <dbReference type="ARBA" id="ARBA00022692"/>
    </source>
</evidence>
<keyword evidence="5" id="KW-0808">Transferase</keyword>
<gene>
    <name evidence="13" type="ORF">FEZ08_01950</name>
</gene>
<keyword evidence="10 11" id="KW-0472">Membrane</keyword>
<reference evidence="13 14" key="1">
    <citation type="submission" date="2019-05" db="EMBL/GenBank/DDBJ databases">
        <title>Culicoidintestinum kansasii gen. nov., sp. nov. from the gastrointestinal tract of the biting midge, Culicoides sonorensis.</title>
        <authorList>
            <person name="Neupane S."/>
            <person name="Ghosh A."/>
            <person name="Gunther S."/>
            <person name="Martin K."/>
            <person name="Zurek L."/>
        </authorList>
    </citation>
    <scope>NUCLEOTIDE SEQUENCE [LARGE SCALE GENOMIC DNA]</scope>
    <source>
        <strain evidence="13 14">CS-1</strain>
    </source>
</reference>
<organism evidence="13 14">
    <name type="scientific">Culicoidibacter larvae</name>
    <dbReference type="NCBI Taxonomy" id="2579976"/>
    <lineage>
        <taxon>Bacteria</taxon>
        <taxon>Bacillati</taxon>
        <taxon>Bacillota</taxon>
        <taxon>Culicoidibacteria</taxon>
        <taxon>Culicoidibacterales</taxon>
        <taxon>Culicoidibacteraceae</taxon>
        <taxon>Culicoidibacter</taxon>
    </lineage>
</organism>
<dbReference type="GO" id="GO:0005886">
    <property type="term" value="C:plasma membrane"/>
    <property type="evidence" value="ECO:0007669"/>
    <property type="project" value="UniProtKB-SubCell"/>
</dbReference>
<evidence type="ECO:0000256" key="5">
    <source>
        <dbReference type="ARBA" id="ARBA00022679"/>
    </source>
</evidence>
<dbReference type="InterPro" id="IPR005467">
    <property type="entry name" value="His_kinase_dom"/>
</dbReference>
<evidence type="ECO:0000313" key="14">
    <source>
        <dbReference type="Proteomes" id="UP000306912"/>
    </source>
</evidence>
<accession>A0A5R8QJH1</accession>
<keyword evidence="4" id="KW-1003">Cell membrane</keyword>
<evidence type="ECO:0000256" key="9">
    <source>
        <dbReference type="ARBA" id="ARBA00023012"/>
    </source>
</evidence>
<protein>
    <recommendedName>
        <fullName evidence="3">histidine kinase</fullName>
        <ecNumber evidence="3">2.7.13.3</ecNumber>
    </recommendedName>
</protein>
<dbReference type="PANTHER" id="PTHR45453">
    <property type="entry name" value="PHOSPHATE REGULON SENSOR PROTEIN PHOR"/>
    <property type="match status" value="1"/>
</dbReference>
<dbReference type="GO" id="GO:0016036">
    <property type="term" value="P:cellular response to phosphate starvation"/>
    <property type="evidence" value="ECO:0007669"/>
    <property type="project" value="TreeGrafter"/>
</dbReference>
<dbReference type="OrthoDB" id="9780487at2"/>
<dbReference type="InterPro" id="IPR050351">
    <property type="entry name" value="BphY/WalK/GraS-like"/>
</dbReference>
<keyword evidence="8 11" id="KW-1133">Transmembrane helix</keyword>
<dbReference type="AlphaFoldDB" id="A0A5R8QJH1"/>
<evidence type="ECO:0000256" key="4">
    <source>
        <dbReference type="ARBA" id="ARBA00022475"/>
    </source>
</evidence>
<evidence type="ECO:0000256" key="10">
    <source>
        <dbReference type="ARBA" id="ARBA00023136"/>
    </source>
</evidence>
<feature type="domain" description="Histidine kinase" evidence="12">
    <location>
        <begin position="123"/>
        <end position="332"/>
    </location>
</feature>
<dbReference type="EMBL" id="VBWP01000001">
    <property type="protein sequence ID" value="TLG77407.1"/>
    <property type="molecule type" value="Genomic_DNA"/>
</dbReference>
<dbReference type="InterPro" id="IPR003594">
    <property type="entry name" value="HATPase_dom"/>
</dbReference>
<evidence type="ECO:0000256" key="1">
    <source>
        <dbReference type="ARBA" id="ARBA00000085"/>
    </source>
</evidence>
<feature type="transmembrane region" description="Helical" evidence="11">
    <location>
        <begin position="36"/>
        <end position="57"/>
    </location>
</feature>
<evidence type="ECO:0000256" key="8">
    <source>
        <dbReference type="ARBA" id="ARBA00022989"/>
    </source>
</evidence>
<dbReference type="InterPro" id="IPR036890">
    <property type="entry name" value="HATPase_C_sf"/>
</dbReference>
<evidence type="ECO:0000313" key="13">
    <source>
        <dbReference type="EMBL" id="TLG77407.1"/>
    </source>
</evidence>
<dbReference type="EC" id="2.7.13.3" evidence="3"/>
<comment type="catalytic activity">
    <reaction evidence="1">
        <text>ATP + protein L-histidine = ADP + protein N-phospho-L-histidine.</text>
        <dbReference type="EC" id="2.7.13.3"/>
    </reaction>
</comment>
<dbReference type="Pfam" id="PF02518">
    <property type="entry name" value="HATPase_c"/>
    <property type="match status" value="1"/>
</dbReference>
<evidence type="ECO:0000259" key="12">
    <source>
        <dbReference type="PROSITE" id="PS50109"/>
    </source>
</evidence>
<proteinExistence type="predicted"/>
<dbReference type="PROSITE" id="PS50109">
    <property type="entry name" value="HIS_KIN"/>
    <property type="match status" value="1"/>
</dbReference>
<feature type="transmembrane region" description="Helical" evidence="11">
    <location>
        <begin position="12"/>
        <end position="30"/>
    </location>
</feature>
<dbReference type="GO" id="GO:0000155">
    <property type="term" value="F:phosphorelay sensor kinase activity"/>
    <property type="evidence" value="ECO:0007669"/>
    <property type="project" value="TreeGrafter"/>
</dbReference>
<dbReference type="FunCoup" id="A0A5R8QJH1">
    <property type="interactions" value="93"/>
</dbReference>